<sequence>MKAATLSEIKKELKHRDPEEIMQICLRLGRFKKDNKELLTYLLFDANDEEGYISSIKYEIDEMIEEINTSHLYYAKKGLQKINRNLNKYIRYSGNKQTEVEVLLHFARSIKDSGIAIHRSSVISNMYDRLLVKIKKALSSLHEDIQADYAYALEQL</sequence>
<protein>
    <submittedName>
        <fullName evidence="1">Uncharacterized protein</fullName>
    </submittedName>
</protein>
<name>A0ABW9RWV7_9BACT</name>
<evidence type="ECO:0000313" key="1">
    <source>
        <dbReference type="EMBL" id="MTI28739.1"/>
    </source>
</evidence>
<accession>A0ABW9RWV7</accession>
<keyword evidence="2" id="KW-1185">Reference proteome</keyword>
<gene>
    <name evidence="1" type="ORF">E1163_27520</name>
</gene>
<dbReference type="RefSeq" id="WP_155176554.1">
    <property type="nucleotide sequence ID" value="NZ_BAAAFL010000049.1"/>
</dbReference>
<dbReference type="Proteomes" id="UP000798808">
    <property type="component" value="Unassembled WGS sequence"/>
</dbReference>
<reference evidence="1 2" key="1">
    <citation type="submission" date="2019-02" db="EMBL/GenBank/DDBJ databases">
        <authorList>
            <person name="Goldberg S.R."/>
            <person name="Haltli B.A."/>
            <person name="Correa H."/>
            <person name="Russell K.G."/>
        </authorList>
    </citation>
    <scope>NUCLEOTIDE SEQUENCE [LARGE SCALE GENOMIC DNA]</scope>
    <source>
        <strain evidence="1 2">JCM 16186</strain>
    </source>
</reference>
<comment type="caution">
    <text evidence="1">The sequence shown here is derived from an EMBL/GenBank/DDBJ whole genome shotgun (WGS) entry which is preliminary data.</text>
</comment>
<evidence type="ECO:0000313" key="2">
    <source>
        <dbReference type="Proteomes" id="UP000798808"/>
    </source>
</evidence>
<dbReference type="EMBL" id="SMLW01000671">
    <property type="protein sequence ID" value="MTI28739.1"/>
    <property type="molecule type" value="Genomic_DNA"/>
</dbReference>
<organism evidence="1 2">
    <name type="scientific">Fulvivirga kasyanovii</name>
    <dbReference type="NCBI Taxonomy" id="396812"/>
    <lineage>
        <taxon>Bacteria</taxon>
        <taxon>Pseudomonadati</taxon>
        <taxon>Bacteroidota</taxon>
        <taxon>Cytophagia</taxon>
        <taxon>Cytophagales</taxon>
        <taxon>Fulvivirgaceae</taxon>
        <taxon>Fulvivirga</taxon>
    </lineage>
</organism>
<proteinExistence type="predicted"/>